<dbReference type="InterPro" id="IPR002942">
    <property type="entry name" value="S4_RNA-bd"/>
</dbReference>
<dbReference type="PATRIC" id="fig|1598.90.peg.212"/>
<accession>A0A073JRB5</accession>
<evidence type="ECO:0000313" key="8">
    <source>
        <dbReference type="Proteomes" id="UP000215747"/>
    </source>
</evidence>
<evidence type="ECO:0000313" key="3">
    <source>
        <dbReference type="EMBL" id="KEK16369.1"/>
    </source>
</evidence>
<protein>
    <submittedName>
        <fullName evidence="3">RNA-binding protein</fullName>
    </submittedName>
</protein>
<dbReference type="Proteomes" id="UP000215747">
    <property type="component" value="Unassembled WGS sequence"/>
</dbReference>
<comment type="caution">
    <text evidence="3">The sequence shown here is derived from an EMBL/GenBank/DDBJ whole genome shotgun (WGS) entry which is preliminary data.</text>
</comment>
<dbReference type="Gene3D" id="3.30.1370.160">
    <property type="match status" value="1"/>
</dbReference>
<reference evidence="3 7" key="1">
    <citation type="submission" date="2014-06" db="EMBL/GenBank/DDBJ databases">
        <title>Genetic determinant of reutericyclin biosynthesis of Lactobacillus reuteri.</title>
        <authorList>
            <person name="Lin X."/>
            <person name="Duar R."/>
            <person name="Walter J."/>
            <person name="Gaenzle M."/>
        </authorList>
    </citation>
    <scope>NUCLEOTIDE SEQUENCE [LARGE SCALE GENOMIC DNA]</scope>
    <source>
        <strain evidence="3 7">LTH2584</strain>
    </source>
</reference>
<dbReference type="SMART" id="SM00363">
    <property type="entry name" value="S4"/>
    <property type="match status" value="1"/>
</dbReference>
<evidence type="ECO:0000313" key="10">
    <source>
        <dbReference type="Proteomes" id="UP000276940"/>
    </source>
</evidence>
<dbReference type="Gene3D" id="3.10.290.10">
    <property type="entry name" value="RNA-binding S4 domain"/>
    <property type="match status" value="1"/>
</dbReference>
<dbReference type="InterPro" id="IPR040591">
    <property type="entry name" value="RqcP2_RBD"/>
</dbReference>
<sequence>MSEDNIKQHFRPDEATLIDQANDWVATAEGQYRPVLTPFLNPRERFIVQTIVNRNNNVKITMYGGWQGAEMQRVLIYPPYYEPSIEDFALQALEINYPVKFSELHHRQIMGTLIGEGMERNAFGDILTDGAHWQVIVTKPMAEYLRKNVEHVGRIKVKWIPIATEAVVTPKEEWVPIVTTVSSLRLDVVVAAGFNYSRNRAKQLIEHGQVRLNWEEIDRPDYQIVVHDLISVRHGGRLRIDMTNGKTKKDKERITISVVNA</sequence>
<reference evidence="8" key="2">
    <citation type="submission" date="2017-05" db="EMBL/GenBank/DDBJ databases">
        <authorList>
            <person name="Lin X.B."/>
            <person name="Stothard P."/>
            <person name="Tasseva G."/>
            <person name="Walter J."/>
        </authorList>
    </citation>
    <scope>NUCLEOTIDE SEQUENCE [LARGE SCALE GENOMIC DNA]</scope>
    <source>
        <strain evidence="8">114h</strain>
    </source>
</reference>
<organism evidence="3 7">
    <name type="scientific">Limosilactobacillus reuteri</name>
    <name type="common">Lactobacillus reuteri</name>
    <dbReference type="NCBI Taxonomy" id="1598"/>
    <lineage>
        <taxon>Bacteria</taxon>
        <taxon>Bacillati</taxon>
        <taxon>Bacillota</taxon>
        <taxon>Bacilli</taxon>
        <taxon>Lactobacillales</taxon>
        <taxon>Lactobacillaceae</taxon>
        <taxon>Limosilactobacillus</taxon>
    </lineage>
</organism>
<dbReference type="PANTHER" id="PTHR13633">
    <property type="entry name" value="MITOCHONDRIAL TRANSCRIPTION RESCUE FACTOR 1"/>
    <property type="match status" value="1"/>
</dbReference>
<evidence type="ECO:0000313" key="5">
    <source>
        <dbReference type="EMBL" id="PTV03754.1"/>
    </source>
</evidence>
<dbReference type="EMBL" id="QAZN01000010">
    <property type="protein sequence ID" value="PTV03754.1"/>
    <property type="molecule type" value="Genomic_DNA"/>
</dbReference>
<proteinExistence type="predicted"/>
<evidence type="ECO:0000259" key="2">
    <source>
        <dbReference type="SMART" id="SM00363"/>
    </source>
</evidence>
<dbReference type="Proteomes" id="UP000027731">
    <property type="component" value="Unassembled WGS sequence"/>
</dbReference>
<keyword evidence="1" id="KW-0694">RNA-binding</keyword>
<dbReference type="EMBL" id="NGPL01000013">
    <property type="protein sequence ID" value="OYS70766.1"/>
    <property type="molecule type" value="Genomic_DNA"/>
</dbReference>
<evidence type="ECO:0000313" key="9">
    <source>
        <dbReference type="Proteomes" id="UP000244083"/>
    </source>
</evidence>
<dbReference type="SUPFAM" id="SSF55174">
    <property type="entry name" value="Alpha-L RNA-binding motif"/>
    <property type="match status" value="1"/>
</dbReference>
<dbReference type="InterPro" id="IPR012677">
    <property type="entry name" value="Nucleotide-bd_a/b_plait_sf"/>
</dbReference>
<dbReference type="PANTHER" id="PTHR13633:SF3">
    <property type="entry name" value="MITOCHONDRIAL TRANSCRIPTION RESCUE FACTOR 1"/>
    <property type="match status" value="1"/>
</dbReference>
<evidence type="ECO:0000256" key="1">
    <source>
        <dbReference type="PROSITE-ProRule" id="PRU00182"/>
    </source>
</evidence>
<reference evidence="4" key="3">
    <citation type="submission" date="2017-05" db="EMBL/GenBank/DDBJ databases">
        <authorList>
            <person name="Song R."/>
            <person name="Chenine A.L."/>
            <person name="Ruprecht R.M."/>
        </authorList>
    </citation>
    <scope>NUCLEOTIDE SEQUENCE [LARGE SCALE GENOMIC DNA]</scope>
    <source>
        <strain evidence="4">114h</strain>
    </source>
</reference>
<dbReference type="Proteomes" id="UP000244083">
    <property type="component" value="Unassembled WGS sequence"/>
</dbReference>
<dbReference type="EMBL" id="JOSX01000007">
    <property type="protein sequence ID" value="KEK16369.1"/>
    <property type="molecule type" value="Genomic_DNA"/>
</dbReference>
<feature type="domain" description="RNA-binding S4" evidence="2">
    <location>
        <begin position="184"/>
        <end position="241"/>
    </location>
</feature>
<dbReference type="AlphaFoldDB" id="A0A073JRB5"/>
<dbReference type="Pfam" id="PF01479">
    <property type="entry name" value="S4"/>
    <property type="match status" value="1"/>
</dbReference>
<reference evidence="4 8" key="4">
    <citation type="submission" date="2017-09" db="EMBL/GenBank/DDBJ databases">
        <title>Tripartite evolution among Lactobacillus johnsonii, Lactobacillus taiwanensis, Lactobacillus reuteri and their rodent host.</title>
        <authorList>
            <person name="Wang T."/>
            <person name="Knowles S."/>
            <person name="Cheng C."/>
        </authorList>
    </citation>
    <scope>NUCLEOTIDE SEQUENCE [LARGE SCALE GENOMIC DNA]</scope>
    <source>
        <strain evidence="4 8">114h</strain>
    </source>
</reference>
<dbReference type="Pfam" id="PF17774">
    <property type="entry name" value="YlmH_RBD"/>
    <property type="match status" value="1"/>
</dbReference>
<dbReference type="RefSeq" id="WP_003666772.1">
    <property type="nucleotide sequence ID" value="NZ_JAJGUE010000320.1"/>
</dbReference>
<dbReference type="InterPro" id="IPR048443">
    <property type="entry name" value="RqcP2_N"/>
</dbReference>
<dbReference type="CDD" id="cd00165">
    <property type="entry name" value="S4"/>
    <property type="match status" value="1"/>
</dbReference>
<evidence type="ECO:0000313" key="6">
    <source>
        <dbReference type="EMBL" id="RMX26290.1"/>
    </source>
</evidence>
<name>A0A073JRB5_LIMRT</name>
<dbReference type="EMBL" id="PTLS01000018">
    <property type="protein sequence ID" value="RMX26290.1"/>
    <property type="molecule type" value="Genomic_DNA"/>
</dbReference>
<dbReference type="Proteomes" id="UP000276940">
    <property type="component" value="Unassembled WGS sequence"/>
</dbReference>
<reference evidence="9" key="7">
    <citation type="submission" date="2018-04" db="EMBL/GenBank/DDBJ databases">
        <title>Draft Genome Sequences of 10 Lactobacillus Species from 22 Commercial Probiotic Products.</title>
        <authorList>
            <person name="Gangiredla J."/>
            <person name="Barnaba T.J."/>
            <person name="Mammel M.K."/>
            <person name="Lacher D.W."/>
            <person name="Elkins C.A."/>
            <person name="Lampel K.A."/>
            <person name="Whitehouse C.A."/>
            <person name="Tartera C."/>
        </authorList>
    </citation>
    <scope>NUCLEOTIDE SEQUENCE [LARGE SCALE GENOMIC DNA]</scope>
    <source>
        <strain evidence="9">DS12_10</strain>
    </source>
</reference>
<dbReference type="Gene3D" id="3.30.70.330">
    <property type="match status" value="1"/>
</dbReference>
<dbReference type="GO" id="GO:0003723">
    <property type="term" value="F:RNA binding"/>
    <property type="evidence" value="ECO:0007669"/>
    <property type="project" value="UniProtKB-KW"/>
</dbReference>
<evidence type="ECO:0000313" key="4">
    <source>
        <dbReference type="EMBL" id="OYS70766.1"/>
    </source>
</evidence>
<dbReference type="Pfam" id="PF21278">
    <property type="entry name" value="YlmH_1st"/>
    <property type="match status" value="1"/>
</dbReference>
<evidence type="ECO:0000313" key="7">
    <source>
        <dbReference type="Proteomes" id="UP000027731"/>
    </source>
</evidence>
<gene>
    <name evidence="6" type="ORF">C5O77_01305</name>
    <name evidence="4" type="ORF">CBF96_01525</name>
    <name evidence="5" type="ORF">DB325_06280</name>
    <name evidence="3" type="ORF">LR3_05570</name>
</gene>
<dbReference type="InterPro" id="IPR036986">
    <property type="entry name" value="S4_RNA-bd_sf"/>
</dbReference>
<reference evidence="5" key="5">
    <citation type="journal article" date="2018" name="Genome Announc.">
        <title>Fifty-Six Draft Genome Sequences of 10 Lactobacillus Species from 22 Commercial Dietary Supplements.</title>
        <authorList>
            <person name="Gangiredla J."/>
            <person name="Barnaba T.J."/>
            <person name="Mammel M.K."/>
            <person name="Lacher D.W."/>
            <person name="Elkins C.A."/>
            <person name="Lampel K.A."/>
            <person name="Whitehouse C.A."/>
            <person name="Tartera C."/>
        </authorList>
    </citation>
    <scope>NUCLEOTIDE SEQUENCE</scope>
    <source>
        <strain evidence="5">DS12_10</strain>
    </source>
</reference>
<dbReference type="PROSITE" id="PS50889">
    <property type="entry name" value="S4"/>
    <property type="match status" value="1"/>
</dbReference>
<reference evidence="6 10" key="6">
    <citation type="journal article" date="2018" name="J Appl Environ Microbiol">
        <title>The gut symbionts Lactobacillus reuteri R2lc and 2010 encode a polyketide synthase cluster that activates the mammalian aryl-hydrocarbon receptor.</title>
        <authorList>
            <person name="Ozcam M."/>
            <person name="Roos S."/>
            <person name="Van Pijkeren J.P."/>
        </authorList>
    </citation>
    <scope>NUCLEOTIDE SEQUENCE [LARGE SCALE GENOMIC DNA]</scope>
    <source>
        <strain evidence="6 10">R2lc</strain>
    </source>
</reference>